<dbReference type="Pfam" id="PF02153">
    <property type="entry name" value="PDH_N"/>
    <property type="match status" value="1"/>
</dbReference>
<dbReference type="InterPro" id="IPR036291">
    <property type="entry name" value="NAD(P)-bd_dom_sf"/>
</dbReference>
<dbReference type="InterPro" id="IPR046826">
    <property type="entry name" value="PDH_N"/>
</dbReference>
<feature type="domain" description="Prephenate/arogenate dehydrogenase" evidence="4">
    <location>
        <begin position="1"/>
        <end position="283"/>
    </location>
</feature>
<dbReference type="PANTHER" id="PTHR21363">
    <property type="entry name" value="PREPHENATE DEHYDROGENASE"/>
    <property type="match status" value="1"/>
</dbReference>
<keyword evidence="2" id="KW-0560">Oxidoreductase</keyword>
<comment type="similarity">
    <text evidence="1">Belongs to the prephenate/arogenate dehydrogenase family.</text>
</comment>
<evidence type="ECO:0000259" key="4">
    <source>
        <dbReference type="PROSITE" id="PS51176"/>
    </source>
</evidence>
<dbReference type="SUPFAM" id="SSF51735">
    <property type="entry name" value="NAD(P)-binding Rossmann-fold domains"/>
    <property type="match status" value="1"/>
</dbReference>
<evidence type="ECO:0000256" key="1">
    <source>
        <dbReference type="ARBA" id="ARBA00007964"/>
    </source>
</evidence>
<keyword evidence="6" id="KW-1185">Reference proteome</keyword>
<dbReference type="Pfam" id="PF20463">
    <property type="entry name" value="PDH_C"/>
    <property type="match status" value="1"/>
</dbReference>
<dbReference type="EMBL" id="JACOQK010000001">
    <property type="protein sequence ID" value="MBC5787450.1"/>
    <property type="molecule type" value="Genomic_DNA"/>
</dbReference>
<protein>
    <submittedName>
        <fullName evidence="5">Prephenate dehydrogenase</fullName>
    </submittedName>
</protein>
<dbReference type="PANTHER" id="PTHR21363:SF0">
    <property type="entry name" value="PREPHENATE DEHYDROGENASE [NADP(+)]"/>
    <property type="match status" value="1"/>
</dbReference>
<gene>
    <name evidence="5" type="ORF">H8Z77_05345</name>
</gene>
<evidence type="ECO:0000313" key="5">
    <source>
        <dbReference type="EMBL" id="MBC5787450.1"/>
    </source>
</evidence>
<reference evidence="5 6" key="1">
    <citation type="submission" date="2020-08" db="EMBL/GenBank/DDBJ databases">
        <title>Genome public.</title>
        <authorList>
            <person name="Liu C."/>
            <person name="Sun Q."/>
        </authorList>
    </citation>
    <scope>NUCLEOTIDE SEQUENCE [LARGE SCALE GENOMIC DNA]</scope>
    <source>
        <strain evidence="5 6">NSJ-27</strain>
    </source>
</reference>
<dbReference type="SUPFAM" id="SSF48179">
    <property type="entry name" value="6-phosphogluconate dehydrogenase C-terminal domain-like"/>
    <property type="match status" value="1"/>
</dbReference>
<dbReference type="Gene3D" id="1.10.3660.10">
    <property type="entry name" value="6-phosphogluconate dehydrogenase C-terminal like domain"/>
    <property type="match status" value="1"/>
</dbReference>
<dbReference type="InterPro" id="IPR050812">
    <property type="entry name" value="Preph/Arog_dehydrog"/>
</dbReference>
<dbReference type="PROSITE" id="PS51176">
    <property type="entry name" value="PDH_ADH"/>
    <property type="match status" value="1"/>
</dbReference>
<dbReference type="InterPro" id="IPR008927">
    <property type="entry name" value="6-PGluconate_DH-like_C_sf"/>
</dbReference>
<sequence>MNILIVGLGLIGGSFCRTIKKHTTDTVLGMDIDQNTVNQAVESGAIDRQANFEDISIADLTFVCLYPQQTIDFITEHASQFKPGSVVADTCGIKNRIVSNCEKALLPYGVHFVGIHPMAGREFSGFSYSTDSLFQGASFIVTASKQSNPDAVNLVTDLAVRMGFGEIVRTSPEQHDKIIAFTSQLAHVVSNAYMKSPTALYERGFTGGSFQDLTRVAMLNDKMWTELFWLNKEPLLYEINTIIAHLSQYRDALLTGDLATLQRLLYEGSELKKQDLKANGKIK</sequence>
<comment type="caution">
    <text evidence="5">The sequence shown here is derived from an EMBL/GenBank/DDBJ whole genome shotgun (WGS) entry which is preliminary data.</text>
</comment>
<evidence type="ECO:0000256" key="3">
    <source>
        <dbReference type="ARBA" id="ARBA00029440"/>
    </source>
</evidence>
<name>A0ABR7IQM8_9CLOT</name>
<accession>A0ABR7IQM8</accession>
<evidence type="ECO:0000256" key="2">
    <source>
        <dbReference type="ARBA" id="ARBA00023002"/>
    </source>
</evidence>
<comment type="pathway">
    <text evidence="3">Amino-acid biosynthesis.</text>
</comment>
<dbReference type="InterPro" id="IPR046825">
    <property type="entry name" value="PDH_C"/>
</dbReference>
<proteinExistence type="inferred from homology"/>
<dbReference type="Proteomes" id="UP000649151">
    <property type="component" value="Unassembled WGS sequence"/>
</dbReference>
<dbReference type="RefSeq" id="WP_069989143.1">
    <property type="nucleotide sequence ID" value="NZ_JACOQK010000001.1"/>
</dbReference>
<dbReference type="InterPro" id="IPR003099">
    <property type="entry name" value="Prephen_DH"/>
</dbReference>
<dbReference type="Gene3D" id="3.40.50.720">
    <property type="entry name" value="NAD(P)-binding Rossmann-like Domain"/>
    <property type="match status" value="1"/>
</dbReference>
<evidence type="ECO:0000313" key="6">
    <source>
        <dbReference type="Proteomes" id="UP000649151"/>
    </source>
</evidence>
<organism evidence="5 6">
    <name type="scientific">Clostridium facile</name>
    <dbReference type="NCBI Taxonomy" id="2763035"/>
    <lineage>
        <taxon>Bacteria</taxon>
        <taxon>Bacillati</taxon>
        <taxon>Bacillota</taxon>
        <taxon>Clostridia</taxon>
        <taxon>Eubacteriales</taxon>
        <taxon>Clostridiaceae</taxon>
        <taxon>Clostridium</taxon>
    </lineage>
</organism>